<accession>A0AAJ1T3Q7</accession>
<sequence length="134" mass="15181">MSDQLLQQILEELKGLKEDVIGLKADVGGLKQDVSSLKQDVNGLKRDVSTLNSKVQNLDSKVSGIDDKVNKIEHEQQKGNERITSVFNQTGKLSEYHAETIAHLEQVATLEDLEYIYMKLGEHDREIFKMKNRA</sequence>
<evidence type="ECO:0000313" key="2">
    <source>
        <dbReference type="EMBL" id="MDQ0214671.1"/>
    </source>
</evidence>
<dbReference type="RefSeq" id="WP_307256656.1">
    <property type="nucleotide sequence ID" value="NZ_JAUSUC010000009.1"/>
</dbReference>
<dbReference type="AlphaFoldDB" id="A0AAJ1T3Q7"/>
<keyword evidence="3" id="KW-1185">Reference proteome</keyword>
<dbReference type="SUPFAM" id="SSF58042">
    <property type="entry name" value="Outer membrane lipoprotein"/>
    <property type="match status" value="1"/>
</dbReference>
<gene>
    <name evidence="2" type="ORF">J2S13_001068</name>
</gene>
<keyword evidence="2" id="KW-0449">Lipoprotein</keyword>
<protein>
    <submittedName>
        <fullName evidence="2">Outer membrane murein-binding lipoprotein Lpp</fullName>
    </submittedName>
</protein>
<proteinExistence type="predicted"/>
<feature type="coiled-coil region" evidence="1">
    <location>
        <begin position="6"/>
        <end position="61"/>
    </location>
</feature>
<dbReference type="Proteomes" id="UP001237207">
    <property type="component" value="Unassembled WGS sequence"/>
</dbReference>
<organism evidence="2 3">
    <name type="scientific">Oikeobacillus pervagus</name>
    <dbReference type="NCBI Taxonomy" id="1325931"/>
    <lineage>
        <taxon>Bacteria</taxon>
        <taxon>Bacillati</taxon>
        <taxon>Bacillota</taxon>
        <taxon>Bacilli</taxon>
        <taxon>Bacillales</taxon>
        <taxon>Bacillaceae</taxon>
        <taxon>Oikeobacillus</taxon>
    </lineage>
</organism>
<evidence type="ECO:0000256" key="1">
    <source>
        <dbReference type="SAM" id="Coils"/>
    </source>
</evidence>
<dbReference type="Gene3D" id="1.20.5.190">
    <property type="match status" value="2"/>
</dbReference>
<evidence type="ECO:0000313" key="3">
    <source>
        <dbReference type="Proteomes" id="UP001237207"/>
    </source>
</evidence>
<name>A0AAJ1T3Q7_9BACI</name>
<reference evidence="2" key="1">
    <citation type="submission" date="2023-07" db="EMBL/GenBank/DDBJ databases">
        <title>Genomic Encyclopedia of Type Strains, Phase IV (KMG-IV): sequencing the most valuable type-strain genomes for metagenomic binning, comparative biology and taxonomic classification.</title>
        <authorList>
            <person name="Goeker M."/>
        </authorList>
    </citation>
    <scope>NUCLEOTIDE SEQUENCE</scope>
    <source>
        <strain evidence="2">DSM 23947</strain>
    </source>
</reference>
<dbReference type="EMBL" id="JAUSUC010000009">
    <property type="protein sequence ID" value="MDQ0214671.1"/>
    <property type="molecule type" value="Genomic_DNA"/>
</dbReference>
<keyword evidence="1" id="KW-0175">Coiled coil</keyword>
<comment type="caution">
    <text evidence="2">The sequence shown here is derived from an EMBL/GenBank/DDBJ whole genome shotgun (WGS) entry which is preliminary data.</text>
</comment>